<dbReference type="PROSITE" id="PS50949">
    <property type="entry name" value="HTH_GNTR"/>
    <property type="match status" value="1"/>
</dbReference>
<evidence type="ECO:0000256" key="1">
    <source>
        <dbReference type="ARBA" id="ARBA00023015"/>
    </source>
</evidence>
<dbReference type="InterPro" id="IPR000524">
    <property type="entry name" value="Tscrpt_reg_HTH_GntR"/>
</dbReference>
<dbReference type="InterPro" id="IPR036388">
    <property type="entry name" value="WH-like_DNA-bd_sf"/>
</dbReference>
<dbReference type="EMBL" id="BAAAQW010000006">
    <property type="protein sequence ID" value="GAA2201101.1"/>
    <property type="molecule type" value="Genomic_DNA"/>
</dbReference>
<dbReference type="Pfam" id="PF00392">
    <property type="entry name" value="GntR"/>
    <property type="match status" value="1"/>
</dbReference>
<dbReference type="InterPro" id="IPR008920">
    <property type="entry name" value="TF_FadR/GntR_C"/>
</dbReference>
<comment type="caution">
    <text evidence="5">The sequence shown here is derived from an EMBL/GenBank/DDBJ whole genome shotgun (WGS) entry which is preliminary data.</text>
</comment>
<accession>A0ABN3BWT0</accession>
<dbReference type="CDD" id="cd07377">
    <property type="entry name" value="WHTH_GntR"/>
    <property type="match status" value="1"/>
</dbReference>
<evidence type="ECO:0000313" key="5">
    <source>
        <dbReference type="EMBL" id="GAA2201101.1"/>
    </source>
</evidence>
<protein>
    <submittedName>
        <fullName evidence="5">GntR family transcriptional regulator</fullName>
    </submittedName>
</protein>
<gene>
    <name evidence="5" type="ORF">GCM10009849_24260</name>
</gene>
<evidence type="ECO:0000259" key="4">
    <source>
        <dbReference type="PROSITE" id="PS50949"/>
    </source>
</evidence>
<proteinExistence type="predicted"/>
<keyword evidence="1" id="KW-0805">Transcription regulation</keyword>
<keyword evidence="6" id="KW-1185">Reference proteome</keyword>
<feature type="domain" description="HTH gntR-type" evidence="4">
    <location>
        <begin position="2"/>
        <end position="69"/>
    </location>
</feature>
<dbReference type="InterPro" id="IPR036390">
    <property type="entry name" value="WH_DNA-bd_sf"/>
</dbReference>
<evidence type="ECO:0000313" key="6">
    <source>
        <dbReference type="Proteomes" id="UP001500432"/>
    </source>
</evidence>
<dbReference type="Proteomes" id="UP001500432">
    <property type="component" value="Unassembled WGS sequence"/>
</dbReference>
<dbReference type="PANTHER" id="PTHR43537:SF24">
    <property type="entry name" value="GLUCONATE OPERON TRANSCRIPTIONAL REPRESSOR"/>
    <property type="match status" value="1"/>
</dbReference>
<dbReference type="SUPFAM" id="SSF48008">
    <property type="entry name" value="GntR ligand-binding domain-like"/>
    <property type="match status" value="1"/>
</dbReference>
<sequence length="224" mass="24418">MGTAGRQAYSMLRAAILDGVWRPGERLAPGALGARLGTSTTVIREALTRLAAEDLVTLRPQRGFAVRDLDVQELHDLTELRCLTEVYAARLSLTRGDVAWESAVMAAYHRLTRTPRRDPEDPAVTTAAWQEAHRAFHEALLSACACAPVLRQASQLGRTTELYRRWASAAPAASQRDVEGEHRGLLEAALAHDVEAMAARLRHHYEATAEMVLDSGLAMAQTGG</sequence>
<dbReference type="Gene3D" id="1.10.10.10">
    <property type="entry name" value="Winged helix-like DNA-binding domain superfamily/Winged helix DNA-binding domain"/>
    <property type="match status" value="1"/>
</dbReference>
<organism evidence="5 6">
    <name type="scientific">Sinomonas flava</name>
    <dbReference type="NCBI Taxonomy" id="496857"/>
    <lineage>
        <taxon>Bacteria</taxon>
        <taxon>Bacillati</taxon>
        <taxon>Actinomycetota</taxon>
        <taxon>Actinomycetes</taxon>
        <taxon>Micrococcales</taxon>
        <taxon>Micrococcaceae</taxon>
        <taxon>Sinomonas</taxon>
    </lineage>
</organism>
<dbReference type="Pfam" id="PF07729">
    <property type="entry name" value="FCD"/>
    <property type="match status" value="1"/>
</dbReference>
<dbReference type="SUPFAM" id="SSF46785">
    <property type="entry name" value="Winged helix' DNA-binding domain"/>
    <property type="match status" value="1"/>
</dbReference>
<dbReference type="PANTHER" id="PTHR43537">
    <property type="entry name" value="TRANSCRIPTIONAL REGULATOR, GNTR FAMILY"/>
    <property type="match status" value="1"/>
</dbReference>
<keyword evidence="3" id="KW-0804">Transcription</keyword>
<evidence type="ECO:0000256" key="2">
    <source>
        <dbReference type="ARBA" id="ARBA00023125"/>
    </source>
</evidence>
<dbReference type="RefSeq" id="WP_344299988.1">
    <property type="nucleotide sequence ID" value="NZ_BAAAQW010000006.1"/>
</dbReference>
<name>A0ABN3BWT0_9MICC</name>
<dbReference type="SMART" id="SM00345">
    <property type="entry name" value="HTH_GNTR"/>
    <property type="match status" value="1"/>
</dbReference>
<dbReference type="SMART" id="SM00895">
    <property type="entry name" value="FCD"/>
    <property type="match status" value="1"/>
</dbReference>
<evidence type="ECO:0000256" key="3">
    <source>
        <dbReference type="ARBA" id="ARBA00023163"/>
    </source>
</evidence>
<reference evidence="5 6" key="1">
    <citation type="journal article" date="2019" name="Int. J. Syst. Evol. Microbiol.">
        <title>The Global Catalogue of Microorganisms (GCM) 10K type strain sequencing project: providing services to taxonomists for standard genome sequencing and annotation.</title>
        <authorList>
            <consortium name="The Broad Institute Genomics Platform"/>
            <consortium name="The Broad Institute Genome Sequencing Center for Infectious Disease"/>
            <person name="Wu L."/>
            <person name="Ma J."/>
        </authorList>
    </citation>
    <scope>NUCLEOTIDE SEQUENCE [LARGE SCALE GENOMIC DNA]</scope>
    <source>
        <strain evidence="5 6">JCM 16034</strain>
    </source>
</reference>
<dbReference type="InterPro" id="IPR011711">
    <property type="entry name" value="GntR_C"/>
</dbReference>
<keyword evidence="2" id="KW-0238">DNA-binding</keyword>
<dbReference type="Gene3D" id="1.20.120.530">
    <property type="entry name" value="GntR ligand-binding domain-like"/>
    <property type="match status" value="1"/>
</dbReference>